<reference evidence="3" key="1">
    <citation type="journal article" date="2012" name="Proc. Natl. Acad. Sci. U.S.A.">
        <title>Antigenic diversity is generated by distinct evolutionary mechanisms in African trypanosome species.</title>
        <authorList>
            <person name="Jackson A.P."/>
            <person name="Berry A."/>
            <person name="Aslett M."/>
            <person name="Allison H.C."/>
            <person name="Burton P."/>
            <person name="Vavrova-Anderson J."/>
            <person name="Brown R."/>
            <person name="Browne H."/>
            <person name="Corton N."/>
            <person name="Hauser H."/>
            <person name="Gamble J."/>
            <person name="Gilderthorp R."/>
            <person name="Marcello L."/>
            <person name="McQuillan J."/>
            <person name="Otto T.D."/>
            <person name="Quail M.A."/>
            <person name="Sanders M.J."/>
            <person name="van Tonder A."/>
            <person name="Ginger M.L."/>
            <person name="Field M.C."/>
            <person name="Barry J.D."/>
            <person name="Hertz-Fowler C."/>
            <person name="Berriman M."/>
        </authorList>
    </citation>
    <scope>NUCLEOTIDE SEQUENCE</scope>
    <source>
        <strain evidence="3">Y486</strain>
    </source>
</reference>
<keyword evidence="1" id="KW-0143">Chaperone</keyword>
<dbReference type="Pfam" id="PF02953">
    <property type="entry name" value="zf-Tim10_DDP"/>
    <property type="match status" value="1"/>
</dbReference>
<keyword evidence="1" id="KW-0653">Protein transport</keyword>
<keyword evidence="1" id="KW-0999">Mitochondrion inner membrane</keyword>
<dbReference type="SUPFAM" id="SSF144122">
    <property type="entry name" value="Tim10-like"/>
    <property type="match status" value="1"/>
</dbReference>
<feature type="domain" description="Tim10-like" evidence="2">
    <location>
        <begin position="5"/>
        <end position="61"/>
    </location>
</feature>
<sequence length="77" mass="8935">MRLEVKQESFRLEVLMSRLQSECFNLCCTDLRHNELTMKEVECVDQCAVKYLQTNKIINSAIGRGERRGGMAQKLKL</sequence>
<keyword evidence="1" id="KW-0496">Mitochondrion</keyword>
<dbReference type="InterPro" id="IPR004217">
    <property type="entry name" value="Tim10-like"/>
</dbReference>
<name>G0TY21_TRYVY</name>
<evidence type="ECO:0000256" key="1">
    <source>
        <dbReference type="RuleBase" id="RU367043"/>
    </source>
</evidence>
<dbReference type="GO" id="GO:0015031">
    <property type="term" value="P:protein transport"/>
    <property type="evidence" value="ECO:0007669"/>
    <property type="project" value="UniProtKB-KW"/>
</dbReference>
<proteinExistence type="inferred from homology"/>
<comment type="subunit">
    <text evidence="1">Heterohexamer.</text>
</comment>
<dbReference type="EMBL" id="HE573023">
    <property type="protein sequence ID" value="CCC48866.1"/>
    <property type="molecule type" value="Genomic_DNA"/>
</dbReference>
<comment type="function">
    <text evidence="1">Mitochondrial intermembrane chaperone that participates in the import and insertion of some multi-pass transmembrane proteins into the mitochondrial inner membrane. Also required for the transfer of beta-barrel precursors from the TOM complex to the sorting and assembly machinery (SAM complex) of the outer membrane. Acts as a chaperone-like protein that protects the hydrophobic precursors from aggregation and guide them through the mitochondrial intermembrane space.</text>
</comment>
<comment type="subcellular location">
    <subcellularLocation>
        <location evidence="1">Mitochondrion inner membrane</location>
        <topology evidence="1">Peripheral membrane protein</topology>
        <orientation evidence="1">Intermembrane side</orientation>
    </subcellularLocation>
</comment>
<keyword evidence="1" id="KW-0811">Translocation</keyword>
<comment type="domain">
    <text evidence="1">The twin CX3C motif contains 4 conserved Cys residues that form 2 disulfide bonds in the mitochondrial intermembrane space.</text>
</comment>
<gene>
    <name evidence="3" type="ORF">TVY486_0702030</name>
</gene>
<dbReference type="InterPro" id="IPR035427">
    <property type="entry name" value="Tim10-like_dom_sf"/>
</dbReference>
<dbReference type="VEuPathDB" id="TriTrypDB:TvY486_0702030"/>
<keyword evidence="1" id="KW-1015">Disulfide bond</keyword>
<organism evidence="3">
    <name type="scientific">Trypanosoma vivax (strain Y486)</name>
    <dbReference type="NCBI Taxonomy" id="1055687"/>
    <lineage>
        <taxon>Eukaryota</taxon>
        <taxon>Discoba</taxon>
        <taxon>Euglenozoa</taxon>
        <taxon>Kinetoplastea</taxon>
        <taxon>Metakinetoplastina</taxon>
        <taxon>Trypanosomatida</taxon>
        <taxon>Trypanosomatidae</taxon>
        <taxon>Trypanosoma</taxon>
        <taxon>Duttonella</taxon>
    </lineage>
</organism>
<protein>
    <recommendedName>
        <fullName evidence="1">Mitochondrial import inner membrane translocase subunit</fullName>
    </recommendedName>
</protein>
<evidence type="ECO:0000313" key="3">
    <source>
        <dbReference type="EMBL" id="CCC48866.1"/>
    </source>
</evidence>
<dbReference type="GO" id="GO:0005743">
    <property type="term" value="C:mitochondrial inner membrane"/>
    <property type="evidence" value="ECO:0007669"/>
    <property type="project" value="UniProtKB-SubCell"/>
</dbReference>
<comment type="similarity">
    <text evidence="1">Belongs to the small Tim family.</text>
</comment>
<accession>G0TY21</accession>
<keyword evidence="1" id="KW-0813">Transport</keyword>
<dbReference type="AlphaFoldDB" id="G0TY21"/>
<evidence type="ECO:0000259" key="2">
    <source>
        <dbReference type="Pfam" id="PF02953"/>
    </source>
</evidence>
<dbReference type="Gene3D" id="1.10.287.810">
    <property type="entry name" value="Mitochondrial import inner membrane translocase subunit tim13 like domains"/>
    <property type="match status" value="1"/>
</dbReference>
<keyword evidence="1" id="KW-0472">Membrane</keyword>